<accession>A0A059FE77</accession>
<dbReference type="InterPro" id="IPR000835">
    <property type="entry name" value="HTH_MarR-typ"/>
</dbReference>
<sequence>MNNPYLIVGLLEAFEWFDESLQLSLRDLGWPQLTRPESMVMMHVQMDIVRPTDIARSLRLTRQAVHHTIASLVDRGVFELVDDPDDGRIRIVQLTAMGTAMRGDAQKIVDRLTSILTTRIGKANMAKLRAALDQEWGAPVVAGVGTGPSRTFAALLLKSAPKRSRAPNRSSSQRDAPTKRAQKNVK</sequence>
<dbReference type="Proteomes" id="UP000025171">
    <property type="component" value="Unassembled WGS sequence"/>
</dbReference>
<evidence type="ECO:0000313" key="3">
    <source>
        <dbReference type="EMBL" id="KCZ88851.1"/>
    </source>
</evidence>
<dbReference type="Pfam" id="PF12802">
    <property type="entry name" value="MarR_2"/>
    <property type="match status" value="1"/>
</dbReference>
<comment type="caution">
    <text evidence="3">The sequence shown here is derived from an EMBL/GenBank/DDBJ whole genome shotgun (WGS) entry which is preliminary data.</text>
</comment>
<gene>
    <name evidence="3" type="ORF">HJO_15079</name>
</gene>
<dbReference type="InterPro" id="IPR036388">
    <property type="entry name" value="WH-like_DNA-bd_sf"/>
</dbReference>
<organism evidence="3 4">
    <name type="scientific">Hyphomonas johnsonii MHS-2</name>
    <dbReference type="NCBI Taxonomy" id="1280950"/>
    <lineage>
        <taxon>Bacteria</taxon>
        <taxon>Pseudomonadati</taxon>
        <taxon>Pseudomonadota</taxon>
        <taxon>Alphaproteobacteria</taxon>
        <taxon>Hyphomonadales</taxon>
        <taxon>Hyphomonadaceae</taxon>
        <taxon>Hyphomonas</taxon>
    </lineage>
</organism>
<feature type="domain" description="HTH marR-type" evidence="2">
    <location>
        <begin position="33"/>
        <end position="89"/>
    </location>
</feature>
<dbReference type="AlphaFoldDB" id="A0A059FE77"/>
<evidence type="ECO:0000313" key="4">
    <source>
        <dbReference type="Proteomes" id="UP000025171"/>
    </source>
</evidence>
<feature type="region of interest" description="Disordered" evidence="1">
    <location>
        <begin position="158"/>
        <end position="186"/>
    </location>
</feature>
<dbReference type="GO" id="GO:0003700">
    <property type="term" value="F:DNA-binding transcription factor activity"/>
    <property type="evidence" value="ECO:0007669"/>
    <property type="project" value="InterPro"/>
</dbReference>
<evidence type="ECO:0000256" key="1">
    <source>
        <dbReference type="SAM" id="MobiDB-lite"/>
    </source>
</evidence>
<evidence type="ECO:0000259" key="2">
    <source>
        <dbReference type="Pfam" id="PF12802"/>
    </source>
</evidence>
<protein>
    <submittedName>
        <fullName evidence="3">MarR family transcriptional regulator</fullName>
    </submittedName>
</protein>
<dbReference type="EMBL" id="ARYK01000009">
    <property type="protein sequence ID" value="KCZ88851.1"/>
    <property type="molecule type" value="Genomic_DNA"/>
</dbReference>
<dbReference type="SUPFAM" id="SSF46785">
    <property type="entry name" value="Winged helix' DNA-binding domain"/>
    <property type="match status" value="1"/>
</dbReference>
<keyword evidence="4" id="KW-1185">Reference proteome</keyword>
<dbReference type="RefSeq" id="WP_051618675.1">
    <property type="nucleotide sequence ID" value="NZ_ARYK01000009.1"/>
</dbReference>
<dbReference type="Gene3D" id="1.10.10.10">
    <property type="entry name" value="Winged helix-like DNA-binding domain superfamily/Winged helix DNA-binding domain"/>
    <property type="match status" value="1"/>
</dbReference>
<dbReference type="STRING" id="1280950.HJO_15079"/>
<name>A0A059FE77_9PROT</name>
<proteinExistence type="predicted"/>
<reference evidence="3 4" key="1">
    <citation type="journal article" date="2014" name="Antonie Van Leeuwenhoek">
        <title>Hyphomonas beringensis sp. nov. and Hyphomonas chukchiensis sp. nov., isolated from surface seawater of the Bering Sea and Chukchi Sea.</title>
        <authorList>
            <person name="Li C."/>
            <person name="Lai Q."/>
            <person name="Li G."/>
            <person name="Dong C."/>
            <person name="Wang J."/>
            <person name="Liao Y."/>
            <person name="Shao Z."/>
        </authorList>
    </citation>
    <scope>NUCLEOTIDE SEQUENCE [LARGE SCALE GENOMIC DNA]</scope>
    <source>
        <strain evidence="3 4">MHS-2</strain>
    </source>
</reference>
<dbReference type="eggNOG" id="COG1846">
    <property type="taxonomic scope" value="Bacteria"/>
</dbReference>
<dbReference type="OrthoDB" id="582199at2"/>
<dbReference type="PATRIC" id="fig|1280950.3.peg.3027"/>
<dbReference type="InterPro" id="IPR036390">
    <property type="entry name" value="WH_DNA-bd_sf"/>
</dbReference>